<keyword evidence="4" id="KW-1185">Reference proteome</keyword>
<dbReference type="Pfam" id="PF00226">
    <property type="entry name" value="DnaJ"/>
    <property type="match status" value="1"/>
</dbReference>
<dbReference type="CDD" id="cd06257">
    <property type="entry name" value="DnaJ"/>
    <property type="match status" value="1"/>
</dbReference>
<gene>
    <name evidence="3" type="ORF">BJX66DRAFT_345995</name>
</gene>
<dbReference type="InterPro" id="IPR051964">
    <property type="entry name" value="Chaperone_stress_response"/>
</dbReference>
<feature type="region of interest" description="Disordered" evidence="1">
    <location>
        <begin position="62"/>
        <end position="101"/>
    </location>
</feature>
<comment type="caution">
    <text evidence="3">The sequence shown here is derived from an EMBL/GenBank/DDBJ whole genome shotgun (WGS) entry which is preliminary data.</text>
</comment>
<dbReference type="PANTHER" id="PTHR44029:SF1">
    <property type="entry name" value="DNAJ HOMOLOG SUBFAMILY C MEMBER 21"/>
    <property type="match status" value="1"/>
</dbReference>
<reference evidence="3 4" key="1">
    <citation type="submission" date="2024-07" db="EMBL/GenBank/DDBJ databases">
        <title>Section-level genome sequencing and comparative genomics of Aspergillus sections Usti and Cavernicolus.</title>
        <authorList>
            <consortium name="Lawrence Berkeley National Laboratory"/>
            <person name="Nybo J.L."/>
            <person name="Vesth T.C."/>
            <person name="Theobald S."/>
            <person name="Frisvad J.C."/>
            <person name="Larsen T.O."/>
            <person name="Kjaerboelling I."/>
            <person name="Rothschild-Mancinelli K."/>
            <person name="Lyhne E.K."/>
            <person name="Kogle M.E."/>
            <person name="Barry K."/>
            <person name="Clum A."/>
            <person name="Na H."/>
            <person name="Ledsgaard L."/>
            <person name="Lin J."/>
            <person name="Lipzen A."/>
            <person name="Kuo A."/>
            <person name="Riley R."/>
            <person name="Mondo S."/>
            <person name="Labutti K."/>
            <person name="Haridas S."/>
            <person name="Pangalinan J."/>
            <person name="Salamov A.A."/>
            <person name="Simmons B.A."/>
            <person name="Magnuson J.K."/>
            <person name="Chen J."/>
            <person name="Drula E."/>
            <person name="Henrissat B."/>
            <person name="Wiebenga A."/>
            <person name="Lubbers R.J."/>
            <person name="Gomes A.C."/>
            <person name="Makela M.R."/>
            <person name="Stajich J."/>
            <person name="Grigoriev I.V."/>
            <person name="Mortensen U.H."/>
            <person name="De Vries R.P."/>
            <person name="Baker S.E."/>
            <person name="Andersen M.R."/>
        </authorList>
    </citation>
    <scope>NUCLEOTIDE SEQUENCE [LARGE SCALE GENOMIC DNA]</scope>
    <source>
        <strain evidence="3 4">CBS 209.92</strain>
    </source>
</reference>
<dbReference type="PROSITE" id="PS50076">
    <property type="entry name" value="DNAJ_2"/>
    <property type="match status" value="1"/>
</dbReference>
<dbReference type="Gene3D" id="1.10.287.110">
    <property type="entry name" value="DnaJ domain"/>
    <property type="match status" value="1"/>
</dbReference>
<feature type="compositionally biased region" description="Basic and acidic residues" evidence="1">
    <location>
        <begin position="62"/>
        <end position="80"/>
    </location>
</feature>
<dbReference type="InterPro" id="IPR001623">
    <property type="entry name" value="DnaJ_domain"/>
</dbReference>
<evidence type="ECO:0000256" key="1">
    <source>
        <dbReference type="SAM" id="MobiDB-lite"/>
    </source>
</evidence>
<dbReference type="PROSITE" id="PS00636">
    <property type="entry name" value="DNAJ_1"/>
    <property type="match status" value="1"/>
</dbReference>
<feature type="compositionally biased region" description="Polar residues" evidence="1">
    <location>
        <begin position="82"/>
        <end position="92"/>
    </location>
</feature>
<feature type="domain" description="J" evidence="2">
    <location>
        <begin position="8"/>
        <end position="74"/>
    </location>
</feature>
<sequence>MGFDVKTDYYKILEVDQNANDKEIHKGFQNQAKKLHPDKNLGDSSYYTEKFQALSQAYDVLKDPDERSKYDKARRLEGSDKAVNTASSSSKMQPPFFTHPP</sequence>
<dbReference type="SMART" id="SM00271">
    <property type="entry name" value="DnaJ"/>
    <property type="match status" value="1"/>
</dbReference>
<dbReference type="Proteomes" id="UP001610563">
    <property type="component" value="Unassembled WGS sequence"/>
</dbReference>
<dbReference type="InterPro" id="IPR036869">
    <property type="entry name" value="J_dom_sf"/>
</dbReference>
<accession>A0ABR4FGD0</accession>
<dbReference type="SUPFAM" id="SSF46565">
    <property type="entry name" value="Chaperone J-domain"/>
    <property type="match status" value="1"/>
</dbReference>
<dbReference type="PANTHER" id="PTHR44029">
    <property type="entry name" value="DNAJ HOMOLOG SUBFAMILY C MEMBER 21"/>
    <property type="match status" value="1"/>
</dbReference>
<name>A0ABR4FGD0_9EURO</name>
<protein>
    <submittedName>
        <fullName evidence="3">DnaJ domain-containing protein</fullName>
    </submittedName>
</protein>
<evidence type="ECO:0000313" key="3">
    <source>
        <dbReference type="EMBL" id="KAL2779877.1"/>
    </source>
</evidence>
<organism evidence="3 4">
    <name type="scientific">Aspergillus keveii</name>
    <dbReference type="NCBI Taxonomy" id="714993"/>
    <lineage>
        <taxon>Eukaryota</taxon>
        <taxon>Fungi</taxon>
        <taxon>Dikarya</taxon>
        <taxon>Ascomycota</taxon>
        <taxon>Pezizomycotina</taxon>
        <taxon>Eurotiomycetes</taxon>
        <taxon>Eurotiomycetidae</taxon>
        <taxon>Eurotiales</taxon>
        <taxon>Aspergillaceae</taxon>
        <taxon>Aspergillus</taxon>
        <taxon>Aspergillus subgen. Nidulantes</taxon>
    </lineage>
</organism>
<dbReference type="EMBL" id="JBFTWV010000570">
    <property type="protein sequence ID" value="KAL2779877.1"/>
    <property type="molecule type" value="Genomic_DNA"/>
</dbReference>
<dbReference type="PRINTS" id="PR00625">
    <property type="entry name" value="JDOMAIN"/>
</dbReference>
<proteinExistence type="predicted"/>
<evidence type="ECO:0000259" key="2">
    <source>
        <dbReference type="PROSITE" id="PS50076"/>
    </source>
</evidence>
<feature type="non-terminal residue" evidence="3">
    <location>
        <position position="101"/>
    </location>
</feature>
<evidence type="ECO:0000313" key="4">
    <source>
        <dbReference type="Proteomes" id="UP001610563"/>
    </source>
</evidence>
<dbReference type="InterPro" id="IPR018253">
    <property type="entry name" value="DnaJ_domain_CS"/>
</dbReference>